<evidence type="ECO:0000313" key="1">
    <source>
        <dbReference type="EMBL" id="MBD2187770.1"/>
    </source>
</evidence>
<keyword evidence="2" id="KW-1185">Reference proteome</keyword>
<dbReference type="EMBL" id="JACJQB010000008">
    <property type="protein sequence ID" value="MBD2187770.1"/>
    <property type="molecule type" value="Genomic_DNA"/>
</dbReference>
<proteinExistence type="predicted"/>
<accession>A0ABR7ZWB2</accession>
<reference evidence="1 2" key="1">
    <citation type="journal article" date="2020" name="ISME J.">
        <title>Comparative genomics reveals insights into cyanobacterial evolution and habitat adaptation.</title>
        <authorList>
            <person name="Chen M.Y."/>
            <person name="Teng W.K."/>
            <person name="Zhao L."/>
            <person name="Hu C.X."/>
            <person name="Zhou Y.K."/>
            <person name="Han B.P."/>
            <person name="Song L.R."/>
            <person name="Shu W.S."/>
        </authorList>
    </citation>
    <scope>NUCLEOTIDE SEQUENCE [LARGE SCALE GENOMIC DNA]</scope>
    <source>
        <strain evidence="1 2">FACHB-723</strain>
    </source>
</reference>
<dbReference type="RefSeq" id="WP_190402638.1">
    <property type="nucleotide sequence ID" value="NZ_JACJQB010000008.1"/>
</dbReference>
<protein>
    <submittedName>
        <fullName evidence="1">Uncharacterized protein</fullName>
    </submittedName>
</protein>
<dbReference type="Proteomes" id="UP000642094">
    <property type="component" value="Unassembled WGS sequence"/>
</dbReference>
<name>A0ABR7ZWB2_9CYAN</name>
<evidence type="ECO:0000313" key="2">
    <source>
        <dbReference type="Proteomes" id="UP000642094"/>
    </source>
</evidence>
<gene>
    <name evidence="1" type="ORF">H6F41_06390</name>
</gene>
<organism evidence="1 2">
    <name type="scientific">Pseudanabaena mucicola FACHB-723</name>
    <dbReference type="NCBI Taxonomy" id="2692860"/>
    <lineage>
        <taxon>Bacteria</taxon>
        <taxon>Bacillati</taxon>
        <taxon>Cyanobacteriota</taxon>
        <taxon>Cyanophyceae</taxon>
        <taxon>Pseudanabaenales</taxon>
        <taxon>Pseudanabaenaceae</taxon>
        <taxon>Pseudanabaena</taxon>
    </lineage>
</organism>
<sequence length="49" mass="5547">MIKEFAIATEQKYRIQQGIYAAIHNFAVSLPLLAQSFVIQPTQIDAGRR</sequence>
<comment type="caution">
    <text evidence="1">The sequence shown here is derived from an EMBL/GenBank/DDBJ whole genome shotgun (WGS) entry which is preliminary data.</text>
</comment>